<proteinExistence type="predicted"/>
<dbReference type="SUPFAM" id="SSF56112">
    <property type="entry name" value="Protein kinase-like (PK-like)"/>
    <property type="match status" value="1"/>
</dbReference>
<name>A0ABQ4B999_9ACTN</name>
<dbReference type="Proteomes" id="UP000624709">
    <property type="component" value="Unassembled WGS sequence"/>
</dbReference>
<accession>A0ABQ4B999</accession>
<keyword evidence="3" id="KW-1185">Reference proteome</keyword>
<dbReference type="InterPro" id="IPR011009">
    <property type="entry name" value="Kinase-like_dom_sf"/>
</dbReference>
<reference evidence="2 3" key="1">
    <citation type="submission" date="2021-01" db="EMBL/GenBank/DDBJ databases">
        <title>Whole genome shotgun sequence of Actinoplanes palleronii NBRC 14916.</title>
        <authorList>
            <person name="Komaki H."/>
            <person name="Tamura T."/>
        </authorList>
    </citation>
    <scope>NUCLEOTIDE SEQUENCE [LARGE SCALE GENOMIC DNA]</scope>
    <source>
        <strain evidence="2 3">NBRC 14916</strain>
    </source>
</reference>
<dbReference type="Gene3D" id="1.10.510.10">
    <property type="entry name" value="Transferase(Phosphotransferase) domain 1"/>
    <property type="match status" value="1"/>
</dbReference>
<feature type="domain" description="Aminoglycoside phosphotransferase" evidence="1">
    <location>
        <begin position="36"/>
        <end position="240"/>
    </location>
</feature>
<sequence>MDERDLTAALLDGWGITAGDLAYLPVGAGSYHWAAGPWFVKVDDLGVDSPSRVFEDLRRSLTVALRLGLACVVAPVVAVDGSVVRRLGDRFAVAVFPLVAGVAGEFGPHRAEDLGEVARVLAQVHGATPAVVDLAPRADLRLPGRGGLEEALRVVEVPWTGGPYAERGRAVLRRHAGLVRDWLAEFDQLVAGVRGTSAGWVVTHGEPHPGNVLRTADGLRLIDWTTVQIAPAERDLWMLGEGLEEYTAVTGQVVSPVGIALYRRWWVLADVAAFTADLRGPHGAGRDSAAALRYLSGYFER</sequence>
<organism evidence="2 3">
    <name type="scientific">Actinoplanes palleronii</name>
    <dbReference type="NCBI Taxonomy" id="113570"/>
    <lineage>
        <taxon>Bacteria</taxon>
        <taxon>Bacillati</taxon>
        <taxon>Actinomycetota</taxon>
        <taxon>Actinomycetes</taxon>
        <taxon>Micromonosporales</taxon>
        <taxon>Micromonosporaceae</taxon>
        <taxon>Actinoplanes</taxon>
    </lineage>
</organism>
<evidence type="ECO:0000313" key="3">
    <source>
        <dbReference type="Proteomes" id="UP000624709"/>
    </source>
</evidence>
<comment type="caution">
    <text evidence="2">The sequence shown here is derived from an EMBL/GenBank/DDBJ whole genome shotgun (WGS) entry which is preliminary data.</text>
</comment>
<dbReference type="Gene3D" id="1.20.58.840">
    <property type="match status" value="1"/>
</dbReference>
<dbReference type="Pfam" id="PF01636">
    <property type="entry name" value="APH"/>
    <property type="match status" value="1"/>
</dbReference>
<protein>
    <recommendedName>
        <fullName evidence="1">Aminoglycoside phosphotransferase domain-containing protein</fullName>
    </recommendedName>
</protein>
<evidence type="ECO:0000313" key="2">
    <source>
        <dbReference type="EMBL" id="GIE67199.1"/>
    </source>
</evidence>
<dbReference type="InterPro" id="IPR002575">
    <property type="entry name" value="Aminoglycoside_PTrfase"/>
</dbReference>
<gene>
    <name evidence="2" type="ORF">Apa02nite_033070</name>
</gene>
<dbReference type="EMBL" id="BOMS01000045">
    <property type="protein sequence ID" value="GIE67199.1"/>
    <property type="molecule type" value="Genomic_DNA"/>
</dbReference>
<evidence type="ECO:0000259" key="1">
    <source>
        <dbReference type="Pfam" id="PF01636"/>
    </source>
</evidence>